<dbReference type="InterPro" id="IPR012434">
    <property type="entry name" value="DUF1631"/>
</dbReference>
<dbReference type="Proteomes" id="UP000185990">
    <property type="component" value="Unassembled WGS sequence"/>
</dbReference>
<name>A0A853ZVF3_9PSED</name>
<dbReference type="AlphaFoldDB" id="A0A853ZVF3"/>
<reference evidence="1 2" key="1">
    <citation type="submission" date="2016-11" db="EMBL/GenBank/DDBJ databases">
        <title>Draft genome of Pseudomonas versuta A4R1.12.</title>
        <authorList>
            <person name="See-Too W.-S."/>
        </authorList>
    </citation>
    <scope>NUCLEOTIDE SEQUENCE [LARGE SCALE GENOMIC DNA]</scope>
    <source>
        <strain evidence="1 2">A4R1.12</strain>
    </source>
</reference>
<evidence type="ECO:0000313" key="2">
    <source>
        <dbReference type="Proteomes" id="UP000185990"/>
    </source>
</evidence>
<sequence length="493" mass="55136">MQNDGKAGGVHRPSAELAIHSPLARLPVILLQVHDKAAQQLKSQLQVLFDNADATLFDMADKARSDAEQSLFFEAMRDVRLKRKNIERSFLERLLYAFIRLTRADVSDSTLLMATPAQGVFSLLGNDLERAQSINAMVAQVLIRDQLALCHLSARLTTLSRVALNEQNNPLGPAMLCEYFLQAERDQGMELKVKLIMLQLFEKYLLSHTEQLYADANQLLIATGVLPDLSSATSCCSPKHTDDTRELPAQSEYASNLVGLLFEYIGGDRNLSTPLKKLIGQLQQPMLKIAQLDQNFFSCDSHPARRLLNVIAAAAIGWDSSVDCASDPLHLQISHVVQQLAGYSGHHPGLLESLLHEFLMFTQAEQEQVELFEQHIRKDERALSRQMQAIRPWLAPSLPLAVFDEQDHLGLLLVSQLRIGTWIDQQDGLHLRCKLIVIVEPEGRYVFANRSGIKTLEINRADLIRQLRCGTILLLDDSLLFDRALASVIDSLG</sequence>
<accession>A0A853ZVF3</accession>
<organism evidence="1 2">
    <name type="scientific">Pseudomonas versuta</name>
    <dbReference type="NCBI Taxonomy" id="1788301"/>
    <lineage>
        <taxon>Bacteria</taxon>
        <taxon>Pseudomonadati</taxon>
        <taxon>Pseudomonadota</taxon>
        <taxon>Gammaproteobacteria</taxon>
        <taxon>Pseudomonadales</taxon>
        <taxon>Pseudomonadaceae</taxon>
        <taxon>Pseudomonas</taxon>
    </lineage>
</organism>
<evidence type="ECO:0000313" key="1">
    <source>
        <dbReference type="EMBL" id="OKA25232.1"/>
    </source>
</evidence>
<dbReference type="Pfam" id="PF07793">
    <property type="entry name" value="DUF1631"/>
    <property type="match status" value="3"/>
</dbReference>
<dbReference type="EMBL" id="MPJD01000017">
    <property type="protein sequence ID" value="OKA25232.1"/>
    <property type="molecule type" value="Genomic_DNA"/>
</dbReference>
<proteinExistence type="predicted"/>
<comment type="caution">
    <text evidence="1">The sequence shown here is derived from an EMBL/GenBank/DDBJ whole genome shotgun (WGS) entry which is preliminary data.</text>
</comment>
<protein>
    <recommendedName>
        <fullName evidence="3">Thymidine phosphorylase</fullName>
    </recommendedName>
</protein>
<dbReference type="RefSeq" id="WP_073509472.1">
    <property type="nucleotide sequence ID" value="NZ_MPJD01000017.1"/>
</dbReference>
<gene>
    <name evidence="1" type="ORF">BOH74_09120</name>
</gene>
<evidence type="ECO:0008006" key="3">
    <source>
        <dbReference type="Google" id="ProtNLM"/>
    </source>
</evidence>